<dbReference type="CDD" id="cd10910">
    <property type="entry name" value="PIN_limkain_b1_N_like"/>
    <property type="match status" value="1"/>
</dbReference>
<dbReference type="GO" id="GO:0005777">
    <property type="term" value="C:peroxisome"/>
    <property type="evidence" value="ECO:0007669"/>
    <property type="project" value="InterPro"/>
</dbReference>
<evidence type="ECO:0000313" key="2">
    <source>
        <dbReference type="Proteomes" id="UP000029121"/>
    </source>
</evidence>
<dbReference type="Proteomes" id="UP000029121">
    <property type="component" value="Unassembled WGS sequence"/>
</dbReference>
<keyword evidence="2" id="KW-1185">Reference proteome</keyword>
<evidence type="ECO:0008006" key="3">
    <source>
        <dbReference type="Google" id="ProtNLM"/>
    </source>
</evidence>
<feature type="non-terminal residue" evidence="1">
    <location>
        <position position="136"/>
    </location>
</feature>
<dbReference type="EMBL" id="KB870810">
    <property type="protein sequence ID" value="EOA22108.1"/>
    <property type="molecule type" value="Genomic_DNA"/>
</dbReference>
<sequence>MAEAVTSVFWDINLFPVPPGFDARLVRPCINWFLKSHGYSAPPTIYAVGILTDVHDDILEDLSSTGITLYYAPHGSTDIMSLMSRLISTSPPPANILGKCDPRGFPLPLSGYNIFRLFSYSSPKQDSILWGRSFLA</sequence>
<proteinExistence type="predicted"/>
<dbReference type="GO" id="GO:0010468">
    <property type="term" value="P:regulation of gene expression"/>
    <property type="evidence" value="ECO:0007669"/>
    <property type="project" value="InterPro"/>
</dbReference>
<dbReference type="AlphaFoldDB" id="R0HEC0"/>
<name>R0HEC0_9BRAS</name>
<accession>R0HEC0</accession>
<gene>
    <name evidence="1" type="ORF">CARUB_v10002658mg</name>
</gene>
<reference evidence="2" key="1">
    <citation type="journal article" date="2013" name="Nat. Genet.">
        <title>The Capsella rubella genome and the genomic consequences of rapid mating system evolution.</title>
        <authorList>
            <person name="Slotte T."/>
            <person name="Hazzouri K.M."/>
            <person name="Agren J.A."/>
            <person name="Koenig D."/>
            <person name="Maumus F."/>
            <person name="Guo Y.L."/>
            <person name="Steige K."/>
            <person name="Platts A.E."/>
            <person name="Escobar J.S."/>
            <person name="Newman L.K."/>
            <person name="Wang W."/>
            <person name="Mandakova T."/>
            <person name="Vello E."/>
            <person name="Smith L.M."/>
            <person name="Henz S.R."/>
            <person name="Steffen J."/>
            <person name="Takuno S."/>
            <person name="Brandvain Y."/>
            <person name="Coop G."/>
            <person name="Andolfatto P."/>
            <person name="Hu T.T."/>
            <person name="Blanchette M."/>
            <person name="Clark R.M."/>
            <person name="Quesneville H."/>
            <person name="Nordborg M."/>
            <person name="Gaut B.S."/>
            <person name="Lysak M.A."/>
            <person name="Jenkins J."/>
            <person name="Grimwood J."/>
            <person name="Chapman J."/>
            <person name="Prochnik S."/>
            <person name="Shu S."/>
            <person name="Rokhsar D."/>
            <person name="Schmutz J."/>
            <person name="Weigel D."/>
            <person name="Wright S.I."/>
        </authorList>
    </citation>
    <scope>NUCLEOTIDE SEQUENCE [LARGE SCALE GENOMIC DNA]</scope>
    <source>
        <strain evidence="2">cv. Monte Gargano</strain>
    </source>
</reference>
<dbReference type="InterPro" id="IPR024768">
    <property type="entry name" value="Marf1"/>
</dbReference>
<protein>
    <recommendedName>
        <fullName evidence="3">NYN domain-containing protein</fullName>
    </recommendedName>
</protein>
<dbReference type="PANTHER" id="PTHR14379">
    <property type="entry name" value="LIMKAIN B LKAP"/>
    <property type="match status" value="1"/>
</dbReference>
<organism evidence="1 2">
    <name type="scientific">Capsella rubella</name>
    <dbReference type="NCBI Taxonomy" id="81985"/>
    <lineage>
        <taxon>Eukaryota</taxon>
        <taxon>Viridiplantae</taxon>
        <taxon>Streptophyta</taxon>
        <taxon>Embryophyta</taxon>
        <taxon>Tracheophyta</taxon>
        <taxon>Spermatophyta</taxon>
        <taxon>Magnoliopsida</taxon>
        <taxon>eudicotyledons</taxon>
        <taxon>Gunneridae</taxon>
        <taxon>Pentapetalae</taxon>
        <taxon>rosids</taxon>
        <taxon>malvids</taxon>
        <taxon>Brassicales</taxon>
        <taxon>Brassicaceae</taxon>
        <taxon>Camelineae</taxon>
        <taxon>Capsella</taxon>
    </lineage>
</organism>
<evidence type="ECO:0000313" key="1">
    <source>
        <dbReference type="EMBL" id="EOA22108.1"/>
    </source>
</evidence>
<dbReference type="PANTHER" id="PTHR14379:SF19">
    <property type="entry name" value="ENDONUCLEASE OR GLYCOSYL HYDROLASE-RELATED"/>
    <property type="match status" value="1"/>
</dbReference>